<gene>
    <name evidence="1" type="ORF">GCM10008066_04150</name>
</gene>
<comment type="caution">
    <text evidence="1">The sequence shown here is derived from an EMBL/GenBank/DDBJ whole genome shotgun (WGS) entry which is preliminary data.</text>
</comment>
<dbReference type="EMBL" id="BMDI01000001">
    <property type="protein sequence ID" value="GGI16476.1"/>
    <property type="molecule type" value="Genomic_DNA"/>
</dbReference>
<proteinExistence type="predicted"/>
<keyword evidence="2" id="KW-1185">Reference proteome</keyword>
<sequence>MVSTPTNPCEESGFDALSITYSFVIKQTLIANARTNATERLSRKAIVKIYFFTKSFKLALCVSEKVAIRSLHITLITGALASEVMSKLL</sequence>
<dbReference type="AlphaFoldDB" id="A0A8J3F491"/>
<protein>
    <submittedName>
        <fullName evidence="1">Uncharacterized protein</fullName>
    </submittedName>
</protein>
<evidence type="ECO:0000313" key="2">
    <source>
        <dbReference type="Proteomes" id="UP000642180"/>
    </source>
</evidence>
<reference evidence="2" key="1">
    <citation type="journal article" date="2019" name="Int. J. Syst. Evol. Microbiol.">
        <title>The Global Catalogue of Microorganisms (GCM) 10K type strain sequencing project: providing services to taxonomists for standard genome sequencing and annotation.</title>
        <authorList>
            <consortium name="The Broad Institute Genomics Platform"/>
            <consortium name="The Broad Institute Genome Sequencing Center for Infectious Disease"/>
            <person name="Wu L."/>
            <person name="Ma J."/>
        </authorList>
    </citation>
    <scope>NUCLEOTIDE SEQUENCE [LARGE SCALE GENOMIC DNA]</scope>
    <source>
        <strain evidence="2">CCM 2767</strain>
    </source>
</reference>
<accession>A0A8J3F491</accession>
<name>A0A8J3F491_9BURK</name>
<organism evidence="1 2">
    <name type="scientific">Oxalicibacterium faecigallinarum</name>
    <dbReference type="NCBI Taxonomy" id="573741"/>
    <lineage>
        <taxon>Bacteria</taxon>
        <taxon>Pseudomonadati</taxon>
        <taxon>Pseudomonadota</taxon>
        <taxon>Betaproteobacteria</taxon>
        <taxon>Burkholderiales</taxon>
        <taxon>Oxalobacteraceae</taxon>
        <taxon>Oxalicibacterium</taxon>
    </lineage>
</organism>
<evidence type="ECO:0000313" key="1">
    <source>
        <dbReference type="EMBL" id="GGI16476.1"/>
    </source>
</evidence>
<dbReference type="Proteomes" id="UP000642180">
    <property type="component" value="Unassembled WGS sequence"/>
</dbReference>